<sequence>MVQGPAAATAAAAASPYPSWPPVSTDAHHLCAAPPAPSFSSNDLVAAMHEPAAPVPPVLGKRKAEAQDNNERLSKRLSLLNLERGGNKLYVPVETPSNAHVPSTAAAAAVSEPSPSGPFDDCMQVDDSRHKVYIYNLDDELASSESEDDDGRLVFLPDVEKHLRDNRIPPHVLANNEGELAGMQLVLYSDPKSLSVPEDKDGVRRAILEARERTRERQRLEREGAYTSSTQSAALNDDDEAMDVD</sequence>
<feature type="compositionally biased region" description="Acidic residues" evidence="1">
    <location>
        <begin position="236"/>
        <end position="245"/>
    </location>
</feature>
<feature type="region of interest" description="Disordered" evidence="1">
    <location>
        <begin position="211"/>
        <end position="245"/>
    </location>
</feature>
<organism evidence="2 3">
    <name type="scientific">Moelleriella libera RCEF 2490</name>
    <dbReference type="NCBI Taxonomy" id="1081109"/>
    <lineage>
        <taxon>Eukaryota</taxon>
        <taxon>Fungi</taxon>
        <taxon>Dikarya</taxon>
        <taxon>Ascomycota</taxon>
        <taxon>Pezizomycotina</taxon>
        <taxon>Sordariomycetes</taxon>
        <taxon>Hypocreomycetidae</taxon>
        <taxon>Hypocreales</taxon>
        <taxon>Clavicipitaceae</taxon>
        <taxon>Moelleriella</taxon>
    </lineage>
</organism>
<keyword evidence="3" id="KW-1185">Reference proteome</keyword>
<dbReference type="AlphaFoldDB" id="A0A168AD50"/>
<feature type="region of interest" description="Disordered" evidence="1">
    <location>
        <begin position="53"/>
        <end position="73"/>
    </location>
</feature>
<gene>
    <name evidence="2" type="ORF">AAL_05494</name>
</gene>
<comment type="caution">
    <text evidence="2">The sequence shown here is derived from an EMBL/GenBank/DDBJ whole genome shotgun (WGS) entry which is preliminary data.</text>
</comment>
<feature type="compositionally biased region" description="Basic and acidic residues" evidence="1">
    <location>
        <begin position="211"/>
        <end position="224"/>
    </location>
</feature>
<evidence type="ECO:0000313" key="3">
    <source>
        <dbReference type="Proteomes" id="UP000078544"/>
    </source>
</evidence>
<evidence type="ECO:0000313" key="2">
    <source>
        <dbReference type="EMBL" id="KZZ93778.1"/>
    </source>
</evidence>
<proteinExistence type="predicted"/>
<reference evidence="2 3" key="1">
    <citation type="journal article" date="2016" name="Genome Biol. Evol.">
        <title>Divergent and convergent evolution of fungal pathogenicity.</title>
        <authorList>
            <person name="Shang Y."/>
            <person name="Xiao G."/>
            <person name="Zheng P."/>
            <person name="Cen K."/>
            <person name="Zhan S."/>
            <person name="Wang C."/>
        </authorList>
    </citation>
    <scope>NUCLEOTIDE SEQUENCE [LARGE SCALE GENOMIC DNA]</scope>
    <source>
        <strain evidence="2 3">RCEF 2490</strain>
    </source>
</reference>
<dbReference type="InterPro" id="IPR046591">
    <property type="entry name" value="DUF6649"/>
</dbReference>
<protein>
    <submittedName>
        <fullName evidence="2">Uncharacterized protein</fullName>
    </submittedName>
</protein>
<name>A0A168AD50_9HYPO</name>
<feature type="region of interest" description="Disordered" evidence="1">
    <location>
        <begin position="1"/>
        <end position="35"/>
    </location>
</feature>
<feature type="compositionally biased region" description="Low complexity" evidence="1">
    <location>
        <begin position="1"/>
        <end position="14"/>
    </location>
</feature>
<dbReference type="EMBL" id="AZGY01000012">
    <property type="protein sequence ID" value="KZZ93778.1"/>
    <property type="molecule type" value="Genomic_DNA"/>
</dbReference>
<dbReference type="OrthoDB" id="5345504at2759"/>
<feature type="compositionally biased region" description="Basic and acidic residues" evidence="1">
    <location>
        <begin position="62"/>
        <end position="73"/>
    </location>
</feature>
<dbReference type="Proteomes" id="UP000078544">
    <property type="component" value="Unassembled WGS sequence"/>
</dbReference>
<accession>A0A168AD50</accession>
<dbReference type="Pfam" id="PF20354">
    <property type="entry name" value="DUF6649"/>
    <property type="match status" value="1"/>
</dbReference>
<evidence type="ECO:0000256" key="1">
    <source>
        <dbReference type="SAM" id="MobiDB-lite"/>
    </source>
</evidence>
<dbReference type="STRING" id="1081109.A0A168AD50"/>